<reference evidence="1 2" key="1">
    <citation type="submission" date="2024-01" db="EMBL/GenBank/DDBJ databases">
        <title>Genome assemblies of Stephania.</title>
        <authorList>
            <person name="Yang L."/>
        </authorList>
    </citation>
    <scope>NUCLEOTIDE SEQUENCE [LARGE SCALE GENOMIC DNA]</scope>
    <source>
        <strain evidence="1">QJT</strain>
        <tissue evidence="1">Leaf</tissue>
    </source>
</reference>
<sequence length="230" mass="25052">MHVDSTGFYISIIFKNERVFISCLCGSLFLSFGANTCFSGEVLDPVSFLLGLLPVTFNLLARENFFVCAFKRYRCSSSNTIGLAFSDGVISVLDVDLAFVEAVDCGVFADVVASSVFGFIFPSRSLFPTILGIDWVVDMANGVSCVVDMDNGVGCVVDLANGVECLTSFFPFDAIDLGFSDVDLDALCVLFIFLGFSKLLGFRVDQLCWWRTIELVENDDDGLGLTGEEL</sequence>
<evidence type="ECO:0000313" key="1">
    <source>
        <dbReference type="EMBL" id="KAK9137700.1"/>
    </source>
</evidence>
<dbReference type="AlphaFoldDB" id="A0AAP0JRH5"/>
<gene>
    <name evidence="1" type="ORF">Sjap_008294</name>
</gene>
<dbReference type="EMBL" id="JBBNAE010000003">
    <property type="protein sequence ID" value="KAK9137700.1"/>
    <property type="molecule type" value="Genomic_DNA"/>
</dbReference>
<evidence type="ECO:0000313" key="2">
    <source>
        <dbReference type="Proteomes" id="UP001417504"/>
    </source>
</evidence>
<comment type="caution">
    <text evidence="1">The sequence shown here is derived from an EMBL/GenBank/DDBJ whole genome shotgun (WGS) entry which is preliminary data.</text>
</comment>
<organism evidence="1 2">
    <name type="scientific">Stephania japonica</name>
    <dbReference type="NCBI Taxonomy" id="461633"/>
    <lineage>
        <taxon>Eukaryota</taxon>
        <taxon>Viridiplantae</taxon>
        <taxon>Streptophyta</taxon>
        <taxon>Embryophyta</taxon>
        <taxon>Tracheophyta</taxon>
        <taxon>Spermatophyta</taxon>
        <taxon>Magnoliopsida</taxon>
        <taxon>Ranunculales</taxon>
        <taxon>Menispermaceae</taxon>
        <taxon>Menispermoideae</taxon>
        <taxon>Cissampelideae</taxon>
        <taxon>Stephania</taxon>
    </lineage>
</organism>
<keyword evidence="2" id="KW-1185">Reference proteome</keyword>
<name>A0AAP0JRH5_9MAGN</name>
<accession>A0AAP0JRH5</accession>
<dbReference type="Proteomes" id="UP001417504">
    <property type="component" value="Unassembled WGS sequence"/>
</dbReference>
<protein>
    <submittedName>
        <fullName evidence="1">Uncharacterized protein</fullName>
    </submittedName>
</protein>
<proteinExistence type="predicted"/>